<dbReference type="InterPro" id="IPR036770">
    <property type="entry name" value="Ankyrin_rpt-contain_sf"/>
</dbReference>
<reference evidence="5 6" key="1">
    <citation type="submission" date="2015-09" db="EMBL/GenBank/DDBJ databases">
        <title>Host preference determinants of Valsa canker pathogens revealed by comparative genomics.</title>
        <authorList>
            <person name="Yin Z."/>
            <person name="Huang L."/>
        </authorList>
    </citation>
    <scope>NUCLEOTIDE SEQUENCE [LARGE SCALE GENOMIC DNA]</scope>
    <source>
        <strain evidence="5 6">YSFL</strain>
    </source>
</reference>
<comment type="caution">
    <text evidence="5">The sequence shown here is derived from an EMBL/GenBank/DDBJ whole genome shotgun (WGS) entry which is preliminary data.</text>
</comment>
<evidence type="ECO:0000256" key="4">
    <source>
        <dbReference type="SAM" id="MobiDB-lite"/>
    </source>
</evidence>
<evidence type="ECO:0000313" key="5">
    <source>
        <dbReference type="EMBL" id="ROW04102.1"/>
    </source>
</evidence>
<keyword evidence="6" id="KW-1185">Reference proteome</keyword>
<dbReference type="InterPro" id="IPR002110">
    <property type="entry name" value="Ankyrin_rpt"/>
</dbReference>
<dbReference type="AlphaFoldDB" id="A0A423WLB1"/>
<name>A0A423WLB1_CYTCH</name>
<dbReference type="SMART" id="SM00248">
    <property type="entry name" value="ANK"/>
    <property type="match status" value="3"/>
</dbReference>
<dbReference type="STRING" id="252740.A0A423WLB1"/>
<dbReference type="PROSITE" id="PS50297">
    <property type="entry name" value="ANK_REP_REGION"/>
    <property type="match status" value="1"/>
</dbReference>
<feature type="region of interest" description="Disordered" evidence="4">
    <location>
        <begin position="521"/>
        <end position="564"/>
    </location>
</feature>
<organism evidence="5 6">
    <name type="scientific">Cytospora chrysosperma</name>
    <name type="common">Cytospora canker fungus</name>
    <name type="synonym">Sphaeria chrysosperma</name>
    <dbReference type="NCBI Taxonomy" id="252740"/>
    <lineage>
        <taxon>Eukaryota</taxon>
        <taxon>Fungi</taxon>
        <taxon>Dikarya</taxon>
        <taxon>Ascomycota</taxon>
        <taxon>Pezizomycotina</taxon>
        <taxon>Sordariomycetes</taxon>
        <taxon>Sordariomycetidae</taxon>
        <taxon>Diaporthales</taxon>
        <taxon>Cytosporaceae</taxon>
        <taxon>Cytospora</taxon>
    </lineage>
</organism>
<keyword evidence="2 3" id="KW-0040">ANK repeat</keyword>
<protein>
    <submittedName>
        <fullName evidence="5">Uncharacterized protein</fullName>
    </submittedName>
</protein>
<dbReference type="Proteomes" id="UP000284375">
    <property type="component" value="Unassembled WGS sequence"/>
</dbReference>
<feature type="repeat" description="ANK" evidence="3">
    <location>
        <begin position="637"/>
        <end position="669"/>
    </location>
</feature>
<feature type="compositionally biased region" description="Polar residues" evidence="4">
    <location>
        <begin position="1"/>
        <end position="13"/>
    </location>
</feature>
<evidence type="ECO:0000256" key="3">
    <source>
        <dbReference type="PROSITE-ProRule" id="PRU00023"/>
    </source>
</evidence>
<dbReference type="SUPFAM" id="SSF48403">
    <property type="entry name" value="Ankyrin repeat"/>
    <property type="match status" value="1"/>
</dbReference>
<dbReference type="PANTHER" id="PTHR24178">
    <property type="entry name" value="MOLTING PROTEIN MLT-4"/>
    <property type="match status" value="1"/>
</dbReference>
<dbReference type="PANTHER" id="PTHR24178:SF41">
    <property type="entry name" value="ANKYRIN-2 ISOFORM X1"/>
    <property type="match status" value="1"/>
</dbReference>
<feature type="region of interest" description="Disordered" evidence="4">
    <location>
        <begin position="95"/>
        <end position="117"/>
    </location>
</feature>
<feature type="compositionally biased region" description="Low complexity" evidence="4">
    <location>
        <begin position="523"/>
        <end position="535"/>
    </location>
</feature>
<dbReference type="Gene3D" id="1.25.40.20">
    <property type="entry name" value="Ankyrin repeat-containing domain"/>
    <property type="match status" value="2"/>
</dbReference>
<dbReference type="Pfam" id="PF12796">
    <property type="entry name" value="Ank_2"/>
    <property type="match status" value="1"/>
</dbReference>
<evidence type="ECO:0000256" key="2">
    <source>
        <dbReference type="ARBA" id="ARBA00023043"/>
    </source>
</evidence>
<evidence type="ECO:0000256" key="1">
    <source>
        <dbReference type="ARBA" id="ARBA00022737"/>
    </source>
</evidence>
<accession>A0A423WLB1</accession>
<keyword evidence="1" id="KW-0677">Repeat</keyword>
<dbReference type="PROSITE" id="PS50088">
    <property type="entry name" value="ANK_REPEAT"/>
    <property type="match status" value="1"/>
</dbReference>
<evidence type="ECO:0000313" key="6">
    <source>
        <dbReference type="Proteomes" id="UP000284375"/>
    </source>
</evidence>
<feature type="region of interest" description="Disordered" evidence="4">
    <location>
        <begin position="1"/>
        <end position="28"/>
    </location>
</feature>
<sequence>MDDIASPNSVAGNSNGGARIGRPPQWTESRSRKLARLYMYTTLPMEKIIKALFPNDDVKKNSAQKTLHKMVGHDPRPLRPVTRADMNIRFKLLHKRSQRRHQSNGTTAEQEEGGVTAVKPELNTPVFSELSRFDDADTLRSPLQDGRFDLASPSTLASASPGPLWSAFPKDDVELPFQAPFPRPPRNDTVFTNSTQMSTDSVKSLRSRIRVSTVFAKQVSVLMSRLTIGSSENLGTSPCRTPSDCPAHHNPAQPGPLLHPGLAVPGDFMTARKYVILCNADKHFRRSPGESECTCWCEIADEIAELPEAFYMTERGDTCDAAANILEVSLEADRFGNTPLHLFAALDSPLGIQTTFQLINSRWTDPSAVNKAGQTFLHTLSSSWFSGAGDLNAPLYGLLNRLYLSHKDLVFVRDVYGRTFFHQLQRYVHDPQIMNRIVQQYTRSPIPRDAFGVTAALCAVDQSFPPPRRTGTIALAPLAEETPEDSYAARDSGLAFIVTNAYNNPAIEDEDGRNGLHCLAEMNFTSNNPGTSSPSSPDPNNPTSPVNTKGSLKRKHGKDDVEKPISKRLQYLNGLLTPVSFTHSPDVNHYDKKGNTVLMAFATHLLDDQDDKTGQNIGKILDLLIQNGAKVDARNRRGETALLVAARCGNKHVVSNLLEKGANLYARDKHGRGIMAIIDAQISQSSRDLPSYGRLEAVRAAVLAKKLEERGGNDEPSFLDEWCWPQRRQTSGELTR</sequence>
<dbReference type="EMBL" id="LJZO01000002">
    <property type="protein sequence ID" value="ROW04102.1"/>
    <property type="molecule type" value="Genomic_DNA"/>
</dbReference>
<proteinExistence type="predicted"/>
<gene>
    <name evidence="5" type="ORF">VSDG_00965</name>
</gene>
<dbReference type="OrthoDB" id="194358at2759"/>